<gene>
    <name evidence="2" type="ORF">JOF35_000180</name>
</gene>
<evidence type="ECO:0000313" key="2">
    <source>
        <dbReference type="EMBL" id="MDP9607903.1"/>
    </source>
</evidence>
<dbReference type="Proteomes" id="UP001234880">
    <property type="component" value="Unassembled WGS sequence"/>
</dbReference>
<organism evidence="2 3">
    <name type="scientific">Streptomyces demainii</name>
    <dbReference type="NCBI Taxonomy" id="588122"/>
    <lineage>
        <taxon>Bacteria</taxon>
        <taxon>Bacillati</taxon>
        <taxon>Actinomycetota</taxon>
        <taxon>Actinomycetes</taxon>
        <taxon>Kitasatosporales</taxon>
        <taxon>Streptomycetaceae</taxon>
        <taxon>Streptomyces</taxon>
    </lineage>
</organism>
<evidence type="ECO:0000313" key="3">
    <source>
        <dbReference type="Proteomes" id="UP001234880"/>
    </source>
</evidence>
<evidence type="ECO:0000256" key="1">
    <source>
        <dbReference type="SAM" id="MobiDB-lite"/>
    </source>
</evidence>
<reference evidence="2 3" key="1">
    <citation type="submission" date="2023-07" db="EMBL/GenBank/DDBJ databases">
        <title>Sequencing the genomes of 1000 actinobacteria strains.</title>
        <authorList>
            <person name="Klenk H.-P."/>
        </authorList>
    </citation>
    <scope>NUCLEOTIDE SEQUENCE [LARGE SCALE GENOMIC DNA]</scope>
    <source>
        <strain evidence="2 3">DSM 41600</strain>
    </source>
</reference>
<protein>
    <submittedName>
        <fullName evidence="2">Uncharacterized protein</fullName>
    </submittedName>
</protein>
<dbReference type="RefSeq" id="WP_307109916.1">
    <property type="nucleotide sequence ID" value="NZ_JAURUE010000001.1"/>
</dbReference>
<feature type="region of interest" description="Disordered" evidence="1">
    <location>
        <begin position="135"/>
        <end position="176"/>
    </location>
</feature>
<sequence>MTKSGHDHLKRQARQIARASGRRYPDVLAELRGTPRRIPSKDLVLVCSGWVHPIDGGRCARPAGHRTHDGGWGGCSLDPHHPARIWEGYFQARTAAEHARHEAWLASLTPKERAEYEAENEAEYWAQMAAEAAEPHDPYRFADPYENEPATEEDGYGPEDEYDEYDDSDDWDGDRW</sequence>
<keyword evidence="3" id="KW-1185">Reference proteome</keyword>
<feature type="compositionally biased region" description="Acidic residues" evidence="1">
    <location>
        <begin position="145"/>
        <end position="176"/>
    </location>
</feature>
<proteinExistence type="predicted"/>
<comment type="caution">
    <text evidence="2">The sequence shown here is derived from an EMBL/GenBank/DDBJ whole genome shotgun (WGS) entry which is preliminary data.</text>
</comment>
<accession>A0ABT9KHK2</accession>
<name>A0ABT9KHK2_9ACTN</name>
<dbReference type="EMBL" id="JAURUE010000001">
    <property type="protein sequence ID" value="MDP9607903.1"/>
    <property type="molecule type" value="Genomic_DNA"/>
</dbReference>